<dbReference type="SUPFAM" id="SSF57667">
    <property type="entry name" value="beta-beta-alpha zinc fingers"/>
    <property type="match status" value="5"/>
</dbReference>
<dbReference type="VEuPathDB" id="VectorBase:BGLB036424"/>
<dbReference type="Gene3D" id="3.30.160.60">
    <property type="entry name" value="Classic Zinc Finger"/>
    <property type="match status" value="5"/>
</dbReference>
<feature type="domain" description="C2H2-type" evidence="7">
    <location>
        <begin position="1111"/>
        <end position="1138"/>
    </location>
</feature>
<dbReference type="OrthoDB" id="3535323at2759"/>
<dbReference type="InterPro" id="IPR046341">
    <property type="entry name" value="SET_dom_sf"/>
</dbReference>
<gene>
    <name evidence="8" type="primary">106055210</name>
</gene>
<evidence type="ECO:0000256" key="2">
    <source>
        <dbReference type="ARBA" id="ARBA00022737"/>
    </source>
</evidence>
<dbReference type="RefSeq" id="XP_013066851.2">
    <property type="nucleotide sequence ID" value="XM_013211397.2"/>
</dbReference>
<feature type="domain" description="C2H2-type" evidence="7">
    <location>
        <begin position="1173"/>
        <end position="1200"/>
    </location>
</feature>
<feature type="domain" description="C2H2-type" evidence="7">
    <location>
        <begin position="1040"/>
        <end position="1067"/>
    </location>
</feature>
<feature type="region of interest" description="Disordered" evidence="6">
    <location>
        <begin position="291"/>
        <end position="310"/>
    </location>
</feature>
<feature type="domain" description="C2H2-type" evidence="7">
    <location>
        <begin position="1143"/>
        <end position="1170"/>
    </location>
</feature>
<accession>A0A2C9LYD2</accession>
<dbReference type="PANTHER" id="PTHR24379:SF121">
    <property type="entry name" value="C2H2-TYPE DOMAIN-CONTAINING PROTEIN"/>
    <property type="match status" value="1"/>
</dbReference>
<sequence length="1632" mass="180844">MAENNQSRKNSCHNMSHSSMNNANNEVSASSSTSEMQSSSLLSVNHGDSALMIPLSAENLDTLRASGIQFSSSGLSVGSSSVNLEENSSAVTGSGSFNLSFGNVNMILNNGVDASDSGVILEAVSLNEHNQHHHHQQHLQLQQHHQQSIQTSNQSAGSNGRNMLHSNEISSNNIMDSQSLGNGHVLNLNNSEGIHICDVSNSASGLIQALGAAVSRAVANSNLSSLFSTSMNLPLTMNQNGNEIITFNTVSPNTTPNQQHQLLLNQINANSLLNALPSTNLLSSSSAAESSSHSLMSRGGRNSMTQSSGIGNSSLVTVTIDQQQQQQQQHLWVQPDQSSFLPSTINLASQGLSLQGAITLQSPTSSQDNSIQVQELQHSQINGNHFQDLRSQFPGVFQVSQQGNRNDTYQGVAHSTFGQAINSQDYRNLGEDSEATPSYSGSQHLSNEVTVNTASQLVSAPVVDSSTLQQGYQLVFDAENRVITVQRVMSPSDCTVSQSSLSFENSEAQASMLPIGSQSGQAFTMVHVNSVQNPFGPGSSANEVSTTSMVRSILGTHDQGSNMAGSSIDDGMASSSYSHSEIALPKIEIKSDFEEATECDTTQEDDYQHTRSPNYMDTSSNNIDEEQSLDSTTLHSTMQAAASSEEVMGHALNSSDLDSMQPVAMSQDSGQELMPGPSGLQQFVSSETPKVDSVRQPARVVGCLRKSKRLEKVKLEPKASQRKKDYKSQPYSVQCLWCEDCMQIYENGCPTHKVAIIQDRVVLTRAYASLPNQLQIIKINDSQPGDTEPADHGVQAKRQIAKYTQFGPLVADLVDSIDQVTRKSFPLMLELPDGSFKYLDCVDEDKCNWMMFVRPAKTFAEQNLVAYQYKDGIYFSVTKQIESKQELKVWYAAHYAGHLGVKTLELTEEDMRALDEADAKFGCFECSRKFMSSAALQQHLSTHDAEDMRDLDEDGDHDGDFFTGSEDGVKGRLKTKRAGRRAIRNKRLGDSYQWKKKKSTTIYLSKTLKRYKRRQCSEKTLLTVKGMYKHQGKVSGGSEWMCTHCDLTFDNSSLLNLHTLTHAAEDLGMEEFKKLAAEQGTETGVNVSDGTGDQDNASGLANIMVLNGILLACPECNKVFDDHKSLMNHVAMHAQPTKNSRPFNCTKCSKRFSTQEKLIKHQMVHGDESEKPLQCTVCLKRVMNNSAMACHMKIHSEKKYYDCPLCNEDFDMVSSLRDHALKHMDEQGHYPCKSCPKVFDDFTVLKKHTKGFHSDKMLECPECSKPFPRLDKLRLHMLRHTSHREFMCETCGRQFKRKDKLKEHTRRMHSKERVEQQLFARQHNMKHSTKFTPKVLPSEWHRFIYKCHSCLLGFKRRGMLVNHLAKRHPEIKPENVPELNLPILKTQKDFYCQYCDKIYKSSSKRKTHIQKNHPGLPIPPSARKKLETATPTFSHTVSSVTTMPHGCKFCHKQYASKAKLLQHQRKLHPDFVEPVHERKKIKKSHPDFLITVADPNQGMERYEGVPITVVSQGDSVNGADLLTQAMSELQSYTTDFINSSRLTTGCTPTMVHIQSNGQLQPTTIDINQLNLQLHSLTSQNGGVATVLTQPTQPTSPTQLVTVVAPNGSQTLNLSNAQFITKAWTSGFPSTFR</sequence>
<dbReference type="EnsemblMetazoa" id="BGLB036424-RA">
    <property type="protein sequence ID" value="BGLB036424-PA"/>
    <property type="gene ID" value="BGLB036424"/>
</dbReference>
<feature type="domain" description="C2H2-type" evidence="7">
    <location>
        <begin position="1286"/>
        <end position="1314"/>
    </location>
</feature>
<proteinExistence type="predicted"/>
<dbReference type="PANTHER" id="PTHR24379">
    <property type="entry name" value="KRAB AND ZINC FINGER DOMAIN-CONTAINING"/>
    <property type="match status" value="1"/>
</dbReference>
<dbReference type="PROSITE" id="PS50157">
    <property type="entry name" value="ZINC_FINGER_C2H2_2"/>
    <property type="match status" value="12"/>
</dbReference>
<evidence type="ECO:0000256" key="3">
    <source>
        <dbReference type="ARBA" id="ARBA00022771"/>
    </source>
</evidence>
<dbReference type="PROSITE" id="PS00028">
    <property type="entry name" value="ZINC_FINGER_C2H2_1"/>
    <property type="match status" value="12"/>
</dbReference>
<keyword evidence="1" id="KW-0479">Metal-binding</keyword>
<feature type="compositionally biased region" description="Polar residues" evidence="6">
    <location>
        <begin position="300"/>
        <end position="310"/>
    </location>
</feature>
<feature type="region of interest" description="Disordered" evidence="6">
    <location>
        <begin position="597"/>
        <end position="632"/>
    </location>
</feature>
<evidence type="ECO:0000259" key="7">
    <source>
        <dbReference type="PROSITE" id="PS50157"/>
    </source>
</evidence>
<reference evidence="8" key="1">
    <citation type="submission" date="2020-05" db="UniProtKB">
        <authorList>
            <consortium name="EnsemblMetazoa"/>
        </authorList>
    </citation>
    <scope>IDENTIFICATION</scope>
    <source>
        <strain evidence="8">BB02</strain>
    </source>
</reference>
<feature type="compositionally biased region" description="Polar residues" evidence="6">
    <location>
        <begin position="610"/>
        <end position="622"/>
    </location>
</feature>
<evidence type="ECO:0000313" key="8">
    <source>
        <dbReference type="EnsemblMetazoa" id="BGLB036424-PA"/>
    </source>
</evidence>
<name>A0A2C9LYD2_BIOGL</name>
<feature type="compositionally biased region" description="Polar residues" evidence="6">
    <location>
        <begin position="148"/>
        <end position="166"/>
    </location>
</feature>
<feature type="domain" description="C2H2-type" evidence="7">
    <location>
        <begin position="1201"/>
        <end position="1228"/>
    </location>
</feature>
<evidence type="ECO:0000256" key="5">
    <source>
        <dbReference type="PROSITE-ProRule" id="PRU00042"/>
    </source>
</evidence>
<feature type="compositionally biased region" description="Low complexity" evidence="6">
    <location>
        <begin position="138"/>
        <end position="147"/>
    </location>
</feature>
<dbReference type="Gene3D" id="2.170.270.10">
    <property type="entry name" value="SET domain"/>
    <property type="match status" value="1"/>
</dbReference>
<dbReference type="Proteomes" id="UP000076420">
    <property type="component" value="Unassembled WGS sequence"/>
</dbReference>
<dbReference type="Pfam" id="PF21549">
    <property type="entry name" value="PRDM2_PR"/>
    <property type="match status" value="1"/>
</dbReference>
<keyword evidence="4" id="KW-0862">Zinc</keyword>
<dbReference type="InterPro" id="IPR001214">
    <property type="entry name" value="SET_dom"/>
</dbReference>
<feature type="domain" description="C2H2-type" evidence="7">
    <location>
        <begin position="1390"/>
        <end position="1418"/>
    </location>
</feature>
<feature type="compositionally biased region" description="Low complexity" evidence="6">
    <location>
        <begin position="12"/>
        <end position="41"/>
    </location>
</feature>
<dbReference type="VEuPathDB" id="VectorBase:BGLAX_041356"/>
<feature type="domain" description="C2H2-type" evidence="7">
    <location>
        <begin position="1445"/>
        <end position="1468"/>
    </location>
</feature>
<protein>
    <recommendedName>
        <fullName evidence="7">C2H2-type domain-containing protein</fullName>
    </recommendedName>
</protein>
<feature type="domain" description="C2H2-type" evidence="7">
    <location>
        <begin position="1345"/>
        <end position="1373"/>
    </location>
</feature>
<feature type="domain" description="C2H2-type" evidence="7">
    <location>
        <begin position="1230"/>
        <end position="1258"/>
    </location>
</feature>
<dbReference type="SMART" id="SM00355">
    <property type="entry name" value="ZnF_C2H2"/>
    <property type="match status" value="12"/>
</dbReference>
<dbReference type="FunFam" id="3.30.160.60:FF:000446">
    <property type="entry name" value="Zinc finger protein"/>
    <property type="match status" value="1"/>
</dbReference>
<dbReference type="InterPro" id="IPR013087">
    <property type="entry name" value="Znf_C2H2_type"/>
</dbReference>
<dbReference type="GO" id="GO:0008270">
    <property type="term" value="F:zinc ion binding"/>
    <property type="evidence" value="ECO:0007669"/>
    <property type="project" value="UniProtKB-KW"/>
</dbReference>
<feature type="domain" description="C2H2-type" evidence="7">
    <location>
        <begin position="921"/>
        <end position="948"/>
    </location>
</feature>
<evidence type="ECO:0000256" key="6">
    <source>
        <dbReference type="SAM" id="MobiDB-lite"/>
    </source>
</evidence>
<feature type="region of interest" description="Disordered" evidence="6">
    <location>
        <begin position="129"/>
        <end position="166"/>
    </location>
</feature>
<evidence type="ECO:0000256" key="4">
    <source>
        <dbReference type="ARBA" id="ARBA00022833"/>
    </source>
</evidence>
<dbReference type="Pfam" id="PF00096">
    <property type="entry name" value="zf-C2H2"/>
    <property type="match status" value="5"/>
</dbReference>
<dbReference type="InterPro" id="IPR036236">
    <property type="entry name" value="Znf_C2H2_sf"/>
</dbReference>
<dbReference type="STRING" id="6526.A0A2C9LYD2"/>
<keyword evidence="2" id="KW-0677">Repeat</keyword>
<feature type="region of interest" description="Disordered" evidence="6">
    <location>
        <begin position="1"/>
        <end position="41"/>
    </location>
</feature>
<evidence type="ECO:0000313" key="9">
    <source>
        <dbReference type="Proteomes" id="UP000076420"/>
    </source>
</evidence>
<feature type="domain" description="C2H2-type" evidence="7">
    <location>
        <begin position="1258"/>
        <end position="1285"/>
    </location>
</feature>
<dbReference type="KEGG" id="bgt:106055210"/>
<keyword evidence="3 5" id="KW-0863">Zinc-finger</keyword>
<organism evidence="8 9">
    <name type="scientific">Biomphalaria glabrata</name>
    <name type="common">Bloodfluke planorb</name>
    <name type="synonym">Freshwater snail</name>
    <dbReference type="NCBI Taxonomy" id="6526"/>
    <lineage>
        <taxon>Eukaryota</taxon>
        <taxon>Metazoa</taxon>
        <taxon>Spiralia</taxon>
        <taxon>Lophotrochozoa</taxon>
        <taxon>Mollusca</taxon>
        <taxon>Gastropoda</taxon>
        <taxon>Heterobranchia</taxon>
        <taxon>Euthyneura</taxon>
        <taxon>Panpulmonata</taxon>
        <taxon>Hygrophila</taxon>
        <taxon>Lymnaeoidea</taxon>
        <taxon>Planorbidae</taxon>
        <taxon>Biomphalaria</taxon>
    </lineage>
</organism>
<evidence type="ECO:0000256" key="1">
    <source>
        <dbReference type="ARBA" id="ARBA00022723"/>
    </source>
</evidence>